<dbReference type="EMBL" id="JAPEUR010000061">
    <property type="protein sequence ID" value="KAJ4324265.1"/>
    <property type="molecule type" value="Genomic_DNA"/>
</dbReference>
<feature type="transmembrane region" description="Helical" evidence="8">
    <location>
        <begin position="106"/>
        <end position="125"/>
    </location>
</feature>
<comment type="caution">
    <text evidence="9">The sequence shown here is derived from an EMBL/GenBank/DDBJ whole genome shotgun (WGS) entry which is preliminary data.</text>
</comment>
<dbReference type="Gene3D" id="1.10.4160.10">
    <property type="entry name" value="Hydantoin permease"/>
    <property type="match status" value="1"/>
</dbReference>
<name>A0A9W9BRN7_9HYPO</name>
<sequence length="175" mass="18994">MPNLESSQHIDVIKPSLETMNSKPPVIDQLVPVGDDLEANRGPHRPGQTKDDGNEGGPDVEVAASAEQMKGLPSRWYRKVLDAGVEENGILPVPPEERTQTQHSNLFTVFFTCLLCVLPLPTGALGTTVYGLGLRDVSLIIIFFSLVTCIPPATMGIGGYQTGMRQMIQARYTFG</sequence>
<dbReference type="GO" id="GO:0005886">
    <property type="term" value="C:plasma membrane"/>
    <property type="evidence" value="ECO:0007669"/>
    <property type="project" value="TreeGrafter"/>
</dbReference>
<comment type="subcellular location">
    <subcellularLocation>
        <location evidence="1">Membrane</location>
        <topology evidence="1">Multi-pass membrane protein</topology>
    </subcellularLocation>
</comment>
<evidence type="ECO:0000313" key="10">
    <source>
        <dbReference type="Proteomes" id="UP001140502"/>
    </source>
</evidence>
<reference evidence="9" key="1">
    <citation type="submission" date="2022-10" db="EMBL/GenBank/DDBJ databases">
        <title>Tapping the CABI collections for fungal endophytes: first genome assemblies for Collariella, Neodidymelliopsis, Ascochyta clinopodiicola, Didymella pomorum, Didymosphaeria variabile, Neocosmospora piperis and Neocucurbitaria cava.</title>
        <authorList>
            <person name="Hill R."/>
        </authorList>
    </citation>
    <scope>NUCLEOTIDE SEQUENCE</scope>
    <source>
        <strain evidence="9">IMI 366586</strain>
    </source>
</reference>
<dbReference type="InterPro" id="IPR026030">
    <property type="entry name" value="Pur-cyt_permease_Fcy2/21/22"/>
</dbReference>
<dbReference type="PANTHER" id="PTHR31806:SF5">
    <property type="entry name" value="PURINE-CYTOSINE PERMEASE FCY21"/>
    <property type="match status" value="1"/>
</dbReference>
<evidence type="ECO:0000256" key="8">
    <source>
        <dbReference type="SAM" id="Phobius"/>
    </source>
</evidence>
<comment type="similarity">
    <text evidence="2">Belongs to the purine-cytosine permease (2.A.39) family.</text>
</comment>
<organism evidence="9 10">
    <name type="scientific">Fusarium piperis</name>
    <dbReference type="NCBI Taxonomy" id="1435070"/>
    <lineage>
        <taxon>Eukaryota</taxon>
        <taxon>Fungi</taxon>
        <taxon>Dikarya</taxon>
        <taxon>Ascomycota</taxon>
        <taxon>Pezizomycotina</taxon>
        <taxon>Sordariomycetes</taxon>
        <taxon>Hypocreomycetidae</taxon>
        <taxon>Hypocreales</taxon>
        <taxon>Nectriaceae</taxon>
        <taxon>Fusarium</taxon>
        <taxon>Fusarium solani species complex</taxon>
    </lineage>
</organism>
<keyword evidence="10" id="KW-1185">Reference proteome</keyword>
<evidence type="ECO:0000313" key="9">
    <source>
        <dbReference type="EMBL" id="KAJ4324265.1"/>
    </source>
</evidence>
<feature type="transmembrane region" description="Helical" evidence="8">
    <location>
        <begin position="137"/>
        <end position="160"/>
    </location>
</feature>
<keyword evidence="5 8" id="KW-1133">Transmembrane helix</keyword>
<evidence type="ECO:0000256" key="2">
    <source>
        <dbReference type="ARBA" id="ARBA00008974"/>
    </source>
</evidence>
<dbReference type="AlphaFoldDB" id="A0A9W9BRN7"/>
<keyword evidence="6 8" id="KW-0472">Membrane</keyword>
<evidence type="ECO:0000256" key="1">
    <source>
        <dbReference type="ARBA" id="ARBA00004141"/>
    </source>
</evidence>
<feature type="region of interest" description="Disordered" evidence="7">
    <location>
        <begin position="15"/>
        <end position="58"/>
    </location>
</feature>
<dbReference type="Proteomes" id="UP001140502">
    <property type="component" value="Unassembled WGS sequence"/>
</dbReference>
<dbReference type="PANTHER" id="PTHR31806">
    <property type="entry name" value="PURINE-CYTOSINE PERMEASE FCY2-RELATED"/>
    <property type="match status" value="1"/>
</dbReference>
<dbReference type="GO" id="GO:0022857">
    <property type="term" value="F:transmembrane transporter activity"/>
    <property type="evidence" value="ECO:0007669"/>
    <property type="project" value="InterPro"/>
</dbReference>
<proteinExistence type="inferred from homology"/>
<keyword evidence="4 8" id="KW-0812">Transmembrane</keyword>
<gene>
    <name evidence="9" type="ORF">N0V84_003968</name>
</gene>
<evidence type="ECO:0000256" key="5">
    <source>
        <dbReference type="ARBA" id="ARBA00022989"/>
    </source>
</evidence>
<dbReference type="Pfam" id="PF02133">
    <property type="entry name" value="Transp_cyt_pur"/>
    <property type="match status" value="1"/>
</dbReference>
<dbReference type="OrthoDB" id="2116389at2759"/>
<dbReference type="InterPro" id="IPR001248">
    <property type="entry name" value="Pur-cyt_permease"/>
</dbReference>
<keyword evidence="3" id="KW-0813">Transport</keyword>
<evidence type="ECO:0000256" key="6">
    <source>
        <dbReference type="ARBA" id="ARBA00023136"/>
    </source>
</evidence>
<evidence type="ECO:0000256" key="4">
    <source>
        <dbReference type="ARBA" id="ARBA00022692"/>
    </source>
</evidence>
<evidence type="ECO:0008006" key="11">
    <source>
        <dbReference type="Google" id="ProtNLM"/>
    </source>
</evidence>
<evidence type="ECO:0000256" key="3">
    <source>
        <dbReference type="ARBA" id="ARBA00022448"/>
    </source>
</evidence>
<protein>
    <recommendedName>
        <fullName evidence="11">Transporter</fullName>
    </recommendedName>
</protein>
<accession>A0A9W9BRN7</accession>
<evidence type="ECO:0000256" key="7">
    <source>
        <dbReference type="SAM" id="MobiDB-lite"/>
    </source>
</evidence>